<comment type="similarity">
    <text evidence="5">Belongs to the GRAS family.</text>
</comment>
<comment type="subcellular location">
    <subcellularLocation>
        <location evidence="1">Nucleus</location>
    </subcellularLocation>
</comment>
<feature type="region of interest" description="Disordered" evidence="6">
    <location>
        <begin position="284"/>
        <end position="318"/>
    </location>
</feature>
<dbReference type="AlphaFoldDB" id="A0A6J1G7S0"/>
<evidence type="ECO:0000313" key="7">
    <source>
        <dbReference type="Proteomes" id="UP000504609"/>
    </source>
</evidence>
<protein>
    <submittedName>
        <fullName evidence="8">Scarecrow-like protein 34</fullName>
    </submittedName>
</protein>
<feature type="compositionally biased region" description="Polar residues" evidence="6">
    <location>
        <begin position="65"/>
        <end position="84"/>
    </location>
</feature>
<organism evidence="7 8">
    <name type="scientific">Cucurbita moschata</name>
    <name type="common">Winter crookneck squash</name>
    <name type="synonym">Cucurbita pepo var. moschata</name>
    <dbReference type="NCBI Taxonomy" id="3662"/>
    <lineage>
        <taxon>Eukaryota</taxon>
        <taxon>Viridiplantae</taxon>
        <taxon>Streptophyta</taxon>
        <taxon>Embryophyta</taxon>
        <taxon>Tracheophyta</taxon>
        <taxon>Spermatophyta</taxon>
        <taxon>Magnoliopsida</taxon>
        <taxon>eudicotyledons</taxon>
        <taxon>Gunneridae</taxon>
        <taxon>Pentapetalae</taxon>
        <taxon>rosids</taxon>
        <taxon>fabids</taxon>
        <taxon>Cucurbitales</taxon>
        <taxon>Cucurbitaceae</taxon>
        <taxon>Cucurbiteae</taxon>
        <taxon>Cucurbita</taxon>
    </lineage>
</organism>
<evidence type="ECO:0000256" key="6">
    <source>
        <dbReference type="SAM" id="MobiDB-lite"/>
    </source>
</evidence>
<evidence type="ECO:0000256" key="4">
    <source>
        <dbReference type="ARBA" id="ARBA00023242"/>
    </source>
</evidence>
<dbReference type="InterPro" id="IPR005202">
    <property type="entry name" value="TF_GRAS"/>
</dbReference>
<dbReference type="SMR" id="A0A6J1G7S0"/>
<proteinExistence type="inferred from homology"/>
<sequence length="759" mass="86204">MDPNLNGFPDHEADYNSDYQALLTQLRDLPNRSIDGFRLNDWASLPTSYPYPEFNNPSPDHVPFIQNSVFPSDPDPNQFSSPSSERAKGEPRSGSVGLNSDGGAKGVALGLSPGGDSSSDESDFKETVLKYISQMLMEENLEEMPCMFYDPMGLKVTEKSFYDALSENYPPSPNQPPLDCESSEDQWAVDPVEHTPPVLRRPFPSNEYQSNFEVTSGNQSNLITNSHEFATELLAQNIFSDSTSILQYQKGLEEARKFLPGGEQLNIDLGSSILTGVASKVMDTTEKVKRENSPNGSKGRKNREREDVDLDSEEGRRNKHATIYGDEEELSEMFDKVLLHDYGGNETSANGKLQYNGQLHGSIAGKAREKKQEKRKDSVDLRNLLILCAQAVSSDDRRIANELLKKIRQHSTTNGDGFQRMAHFFANALEARMVGTGTGSIIHYESLIQSKISAADMLKAYQAHFSSCPFKKLSLFFMVKMILKVADKAKSLHIIDFGICYGFLWPMLIQFLSQLPDGPPKLRITGIDHPLPGFRPAEKIDESGRRLAKYCKRFTVPFQYQAIASDNWETIRIEDFKLDSSDVLVVNCFYRFNNLLDETVEETSPRDIVLRLVREMNPNLFVHSITNGSYHAPFFITRFREALFHFSALYDSLDVNLPRESEERMMIEREYLGRQIMNVVACEGAQRVERPESYKQWQVRCIRAGFRQLPLDKEMMNKFRSKLTTHYHKDFVLDEDNGWILQGWKGRIVYASCCWVPAS</sequence>
<accession>A0A6J1G7S0</accession>
<evidence type="ECO:0000256" key="2">
    <source>
        <dbReference type="ARBA" id="ARBA00023015"/>
    </source>
</evidence>
<gene>
    <name evidence="8" type="primary">LOC111451652</name>
</gene>
<dbReference type="Proteomes" id="UP000504609">
    <property type="component" value="Unplaced"/>
</dbReference>
<keyword evidence="4" id="KW-0539">Nucleus</keyword>
<comment type="caution">
    <text evidence="5">Lacks conserved residue(s) required for the propagation of feature annotation.</text>
</comment>
<feature type="short sequence motif" description="VHIID" evidence="5">
    <location>
        <begin position="492"/>
        <end position="496"/>
    </location>
</feature>
<dbReference type="PANTHER" id="PTHR31636">
    <property type="entry name" value="OSJNBA0084A10.13 PROTEIN-RELATED"/>
    <property type="match status" value="1"/>
</dbReference>
<keyword evidence="7" id="KW-1185">Reference proteome</keyword>
<dbReference type="RefSeq" id="XP_022947901.1">
    <property type="nucleotide sequence ID" value="XM_023092133.1"/>
</dbReference>
<feature type="region of interest" description="Leucine repeat II (LRII)" evidence="5">
    <location>
        <begin position="542"/>
        <end position="574"/>
    </location>
</feature>
<dbReference type="Pfam" id="PF03514">
    <property type="entry name" value="GRAS"/>
    <property type="match status" value="1"/>
</dbReference>
<dbReference type="GO" id="GO:0005634">
    <property type="term" value="C:nucleus"/>
    <property type="evidence" value="ECO:0007669"/>
    <property type="project" value="UniProtKB-SubCell"/>
</dbReference>
<evidence type="ECO:0000313" key="8">
    <source>
        <dbReference type="RefSeq" id="XP_022947901.1"/>
    </source>
</evidence>
<name>A0A6J1G7S0_CUCMO</name>
<dbReference type="KEGG" id="cmos:111451652"/>
<keyword evidence="3" id="KW-0804">Transcription</keyword>
<evidence type="ECO:0000256" key="1">
    <source>
        <dbReference type="ARBA" id="ARBA00004123"/>
    </source>
</evidence>
<evidence type="ECO:0000256" key="5">
    <source>
        <dbReference type="PROSITE-ProRule" id="PRU01191"/>
    </source>
</evidence>
<dbReference type="GeneID" id="111451652"/>
<reference evidence="8" key="1">
    <citation type="submission" date="2025-08" db="UniProtKB">
        <authorList>
            <consortium name="RefSeq"/>
        </authorList>
    </citation>
    <scope>IDENTIFICATION</scope>
    <source>
        <tissue evidence="8">Young leaves</tissue>
    </source>
</reference>
<feature type="region of interest" description="SAW" evidence="5">
    <location>
        <begin position="681"/>
        <end position="756"/>
    </location>
</feature>
<feature type="region of interest" description="Disordered" evidence="6">
    <location>
        <begin position="53"/>
        <end position="123"/>
    </location>
</feature>
<keyword evidence="2" id="KW-0805">Transcription regulation</keyword>
<dbReference type="PROSITE" id="PS50985">
    <property type="entry name" value="GRAS"/>
    <property type="match status" value="1"/>
</dbReference>
<evidence type="ECO:0000256" key="3">
    <source>
        <dbReference type="ARBA" id="ARBA00023163"/>
    </source>
</evidence>
<feature type="region of interest" description="VHIID" evidence="5">
    <location>
        <begin position="461"/>
        <end position="526"/>
    </location>
</feature>